<reference evidence="3" key="1">
    <citation type="journal article" date="2016" name="Nat. Genet.">
        <title>A high-quality carrot genome assembly provides new insights into carotenoid accumulation and asterid genome evolution.</title>
        <authorList>
            <person name="Iorizzo M."/>
            <person name="Ellison S."/>
            <person name="Senalik D."/>
            <person name="Zeng P."/>
            <person name="Satapoomin P."/>
            <person name="Huang J."/>
            <person name="Bowman M."/>
            <person name="Iovene M."/>
            <person name="Sanseverino W."/>
            <person name="Cavagnaro P."/>
            <person name="Yildiz M."/>
            <person name="Macko-Podgorni A."/>
            <person name="Moranska E."/>
            <person name="Grzebelus E."/>
            <person name="Grzebelus D."/>
            <person name="Ashrafi H."/>
            <person name="Zheng Z."/>
            <person name="Cheng S."/>
            <person name="Spooner D."/>
            <person name="Van Deynze A."/>
            <person name="Simon P."/>
        </authorList>
    </citation>
    <scope>NUCLEOTIDE SEQUENCE [LARGE SCALE GENOMIC DNA]</scope>
    <source>
        <tissue evidence="3">Leaf</tissue>
    </source>
</reference>
<sequence>MNDTNNGSTDPNQWYHYYQQSNSTAANPASGVGFGLPETDNTIVTTSFTTNNTSGPNNSTSLGTSDAHLNPQGSSGKPIRRRSRASRRTPTTLLNASTTNFRSLVQQFTGCHNTKGPSFGSQKGPVNLSFGNQNDQQVFSTSSRIAPLGPDYTYNQQINPVVQQHWQQQQQQQQEMYGNSQINNNNFNNMQSGGLDDFGIDDVPDLHELVDESSSFSTGDNNRDGSNYYF</sequence>
<dbReference type="Gramene" id="KZN08221">
    <property type="protein sequence ID" value="KZN08221"/>
    <property type="gene ID" value="DCAR_001286"/>
</dbReference>
<evidence type="ECO:0000256" key="1">
    <source>
        <dbReference type="SAM" id="MobiDB-lite"/>
    </source>
</evidence>
<feature type="domain" description="VQ" evidence="2">
    <location>
        <begin position="89"/>
        <end position="112"/>
    </location>
</feature>
<dbReference type="EMBL" id="CP093343">
    <property type="protein sequence ID" value="WOG81562.1"/>
    <property type="molecule type" value="Genomic_DNA"/>
</dbReference>
<evidence type="ECO:0000313" key="3">
    <source>
        <dbReference type="EMBL" id="KZN08221.1"/>
    </source>
</evidence>
<dbReference type="EMBL" id="LNRQ01000001">
    <property type="protein sequence ID" value="KZN08221.1"/>
    <property type="molecule type" value="Genomic_DNA"/>
</dbReference>
<dbReference type="InterPro" id="IPR008889">
    <property type="entry name" value="VQ"/>
</dbReference>
<protein>
    <recommendedName>
        <fullName evidence="2">VQ domain-containing protein</fullName>
    </recommendedName>
</protein>
<keyword evidence="5" id="KW-1185">Reference proteome</keyword>
<dbReference type="PANTHER" id="PTHR33179">
    <property type="entry name" value="VQ MOTIF-CONTAINING PROTEIN"/>
    <property type="match status" value="1"/>
</dbReference>
<name>A0A166FVA8_DAUCS</name>
<evidence type="ECO:0000313" key="4">
    <source>
        <dbReference type="EMBL" id="WOG81562.1"/>
    </source>
</evidence>
<feature type="region of interest" description="Disordered" evidence="1">
    <location>
        <begin position="211"/>
        <end position="230"/>
    </location>
</feature>
<evidence type="ECO:0000259" key="2">
    <source>
        <dbReference type="Pfam" id="PF05678"/>
    </source>
</evidence>
<dbReference type="AlphaFoldDB" id="A0A166FVA8"/>
<reference evidence="4" key="2">
    <citation type="submission" date="2022-03" db="EMBL/GenBank/DDBJ databases">
        <title>Draft title - Genomic analysis of global carrot germplasm unveils the trajectory of domestication and the origin of high carotenoid orange carrot.</title>
        <authorList>
            <person name="Iorizzo M."/>
            <person name="Ellison S."/>
            <person name="Senalik D."/>
            <person name="Macko-Podgorni A."/>
            <person name="Grzebelus D."/>
            <person name="Bostan H."/>
            <person name="Rolling W."/>
            <person name="Curaba J."/>
            <person name="Simon P."/>
        </authorList>
    </citation>
    <scope>NUCLEOTIDE SEQUENCE</scope>
    <source>
        <tissue evidence="4">Leaf</tissue>
    </source>
</reference>
<dbReference type="STRING" id="79200.A0A166FVA8"/>
<feature type="region of interest" description="Disordered" evidence="1">
    <location>
        <begin position="180"/>
        <end position="199"/>
    </location>
</feature>
<gene>
    <name evidence="3" type="ORF">DCAR_001286</name>
    <name evidence="4" type="ORF">DCAR_0100713</name>
</gene>
<dbReference type="OMA" id="QQFTGCA"/>
<evidence type="ECO:0000313" key="5">
    <source>
        <dbReference type="Proteomes" id="UP000077755"/>
    </source>
</evidence>
<dbReference type="KEGG" id="dcr:108205356"/>
<dbReference type="PANTHER" id="PTHR33179:SF29">
    <property type="entry name" value="OS06G0666400 PROTEIN"/>
    <property type="match status" value="1"/>
</dbReference>
<dbReference type="OrthoDB" id="1726347at2759"/>
<proteinExistence type="predicted"/>
<organism evidence="3">
    <name type="scientific">Daucus carota subsp. sativus</name>
    <name type="common">Carrot</name>
    <dbReference type="NCBI Taxonomy" id="79200"/>
    <lineage>
        <taxon>Eukaryota</taxon>
        <taxon>Viridiplantae</taxon>
        <taxon>Streptophyta</taxon>
        <taxon>Embryophyta</taxon>
        <taxon>Tracheophyta</taxon>
        <taxon>Spermatophyta</taxon>
        <taxon>Magnoliopsida</taxon>
        <taxon>eudicotyledons</taxon>
        <taxon>Gunneridae</taxon>
        <taxon>Pentapetalae</taxon>
        <taxon>asterids</taxon>
        <taxon>campanulids</taxon>
        <taxon>Apiales</taxon>
        <taxon>Apiaceae</taxon>
        <taxon>Apioideae</taxon>
        <taxon>Scandiceae</taxon>
        <taxon>Daucinae</taxon>
        <taxon>Daucus</taxon>
        <taxon>Daucus sect. Daucus</taxon>
    </lineage>
</organism>
<dbReference type="Proteomes" id="UP000077755">
    <property type="component" value="Chromosome 1"/>
</dbReference>
<feature type="compositionally biased region" description="Low complexity" evidence="1">
    <location>
        <begin position="45"/>
        <end position="65"/>
    </location>
</feature>
<dbReference type="Pfam" id="PF05678">
    <property type="entry name" value="VQ"/>
    <property type="match status" value="1"/>
</dbReference>
<feature type="region of interest" description="Disordered" evidence="1">
    <location>
        <begin position="45"/>
        <end position="91"/>
    </location>
</feature>
<accession>A0A166FVA8</accession>
<feature type="compositionally biased region" description="Basic residues" evidence="1">
    <location>
        <begin position="78"/>
        <end position="87"/>
    </location>
</feature>
<dbReference type="InterPro" id="IPR039609">
    <property type="entry name" value="VQ_15/22"/>
</dbReference>